<keyword evidence="3" id="KW-0576">Peroxisome</keyword>
<keyword evidence="6" id="KW-1185">Reference proteome</keyword>
<organism evidence="5 6">
    <name type="scientific">Euroglyphus maynei</name>
    <name type="common">Mayne's house dust mite</name>
    <dbReference type="NCBI Taxonomy" id="6958"/>
    <lineage>
        <taxon>Eukaryota</taxon>
        <taxon>Metazoa</taxon>
        <taxon>Ecdysozoa</taxon>
        <taxon>Arthropoda</taxon>
        <taxon>Chelicerata</taxon>
        <taxon>Arachnida</taxon>
        <taxon>Acari</taxon>
        <taxon>Acariformes</taxon>
        <taxon>Sarcoptiformes</taxon>
        <taxon>Astigmata</taxon>
        <taxon>Psoroptidia</taxon>
        <taxon>Analgoidea</taxon>
        <taxon>Pyroglyphidae</taxon>
        <taxon>Pyroglyphinae</taxon>
        <taxon>Euroglyphus</taxon>
    </lineage>
</organism>
<dbReference type="GO" id="GO:0005778">
    <property type="term" value="C:peroxisomal membrane"/>
    <property type="evidence" value="ECO:0007669"/>
    <property type="project" value="UniProtKB-SubCell"/>
</dbReference>
<dbReference type="PANTHER" id="PTHR12652">
    <property type="entry name" value="PEROXISOMAL BIOGENESIS FACTOR 11"/>
    <property type="match status" value="1"/>
</dbReference>
<dbReference type="Proteomes" id="UP000194236">
    <property type="component" value="Unassembled WGS sequence"/>
</dbReference>
<sequence>MALSRQALRFGKFSQTFNLSIHSMRLQDNIMRTTVSLSRISYALYLICDNIIWLSRVGVIRCNEQRFIELGQSYLLYSSALAAVKNVYQLKLMHDNRKQYVEQELANLIMMNKVLLWLEMGKNLCDICLCLHSLRKIQLSPIHVGVLGLISSSTFLFKRH</sequence>
<protein>
    <submittedName>
        <fullName evidence="5">Uncharacterized protein</fullName>
    </submittedName>
</protein>
<dbReference type="AlphaFoldDB" id="A0A1Y3B0I8"/>
<accession>A0A1Y3B0I8</accession>
<keyword evidence="1" id="KW-0962">Peroxisome biogenesis</keyword>
<dbReference type="PANTHER" id="PTHR12652:SF50">
    <property type="entry name" value="PEROXIN 11"/>
    <property type="match status" value="1"/>
</dbReference>
<evidence type="ECO:0000256" key="4">
    <source>
        <dbReference type="ARBA" id="ARBA00046271"/>
    </source>
</evidence>
<dbReference type="GO" id="GO:0016559">
    <property type="term" value="P:peroxisome fission"/>
    <property type="evidence" value="ECO:0007669"/>
    <property type="project" value="InterPro"/>
</dbReference>
<dbReference type="InterPro" id="IPR008733">
    <property type="entry name" value="PEX11"/>
</dbReference>
<comment type="caution">
    <text evidence="5">The sequence shown here is derived from an EMBL/GenBank/DDBJ whole genome shotgun (WGS) entry which is preliminary data.</text>
</comment>
<reference evidence="5 6" key="1">
    <citation type="submission" date="2017-03" db="EMBL/GenBank/DDBJ databases">
        <title>Genome Survey of Euroglyphus maynei.</title>
        <authorList>
            <person name="Arlian L.G."/>
            <person name="Morgan M.S."/>
            <person name="Rider S.D."/>
        </authorList>
    </citation>
    <scope>NUCLEOTIDE SEQUENCE [LARGE SCALE GENOMIC DNA]</scope>
    <source>
        <strain evidence="5">Arlian Lab</strain>
        <tissue evidence="5">Whole body</tissue>
    </source>
</reference>
<evidence type="ECO:0000256" key="2">
    <source>
        <dbReference type="ARBA" id="ARBA00023136"/>
    </source>
</evidence>
<evidence type="ECO:0000313" key="5">
    <source>
        <dbReference type="EMBL" id="OTF73747.1"/>
    </source>
</evidence>
<proteinExistence type="predicted"/>
<dbReference type="Pfam" id="PF05648">
    <property type="entry name" value="PEX11"/>
    <property type="match status" value="1"/>
</dbReference>
<gene>
    <name evidence="5" type="ORF">BLA29_002986</name>
</gene>
<comment type="subcellular location">
    <subcellularLocation>
        <location evidence="4">Peroxisome membrane</location>
    </subcellularLocation>
</comment>
<name>A0A1Y3B0I8_EURMA</name>
<evidence type="ECO:0000313" key="6">
    <source>
        <dbReference type="Proteomes" id="UP000194236"/>
    </source>
</evidence>
<dbReference type="EMBL" id="MUJZ01050314">
    <property type="protein sequence ID" value="OTF73747.1"/>
    <property type="molecule type" value="Genomic_DNA"/>
</dbReference>
<evidence type="ECO:0000256" key="1">
    <source>
        <dbReference type="ARBA" id="ARBA00022593"/>
    </source>
</evidence>
<keyword evidence="2" id="KW-0472">Membrane</keyword>
<evidence type="ECO:0000256" key="3">
    <source>
        <dbReference type="ARBA" id="ARBA00023140"/>
    </source>
</evidence>
<dbReference type="OrthoDB" id="411017at2759"/>